<comment type="similarity">
    <text evidence="2">Belongs to the cytochrome P450 family.</text>
</comment>
<dbReference type="InterPro" id="IPR002403">
    <property type="entry name" value="Cyt_P450_E_grp-IV"/>
</dbReference>
<keyword evidence="6" id="KW-0560">Oxidoreductase</keyword>
<dbReference type="STRING" id="252740.A0A423WBB9"/>
<dbReference type="Pfam" id="PF00067">
    <property type="entry name" value="p450"/>
    <property type="match status" value="1"/>
</dbReference>
<name>A0A423WBB9_CYTCH</name>
<proteinExistence type="inferred from homology"/>
<evidence type="ECO:0000256" key="6">
    <source>
        <dbReference type="ARBA" id="ARBA00023033"/>
    </source>
</evidence>
<dbReference type="PANTHER" id="PTHR24305">
    <property type="entry name" value="CYTOCHROME P450"/>
    <property type="match status" value="1"/>
</dbReference>
<dbReference type="AlphaFoldDB" id="A0A423WBB9"/>
<feature type="binding site" description="axial binding residue" evidence="7">
    <location>
        <position position="285"/>
    </location>
    <ligand>
        <name>heme</name>
        <dbReference type="ChEBI" id="CHEBI:30413"/>
    </ligand>
    <ligandPart>
        <name>Fe</name>
        <dbReference type="ChEBI" id="CHEBI:18248"/>
    </ligandPart>
</feature>
<evidence type="ECO:0000313" key="9">
    <source>
        <dbReference type="Proteomes" id="UP000284375"/>
    </source>
</evidence>
<evidence type="ECO:0000256" key="7">
    <source>
        <dbReference type="PIRSR" id="PIRSR602403-1"/>
    </source>
</evidence>
<dbReference type="PANTHER" id="PTHR24305:SF168">
    <property type="entry name" value="P450, PUTATIVE (EUROFUNG)-RELATED"/>
    <property type="match status" value="1"/>
</dbReference>
<dbReference type="GO" id="GO:0005506">
    <property type="term" value="F:iron ion binding"/>
    <property type="evidence" value="ECO:0007669"/>
    <property type="project" value="InterPro"/>
</dbReference>
<gene>
    <name evidence="8" type="ORF">VSDG_03220</name>
</gene>
<dbReference type="OrthoDB" id="1470350at2759"/>
<keyword evidence="9" id="KW-1185">Reference proteome</keyword>
<dbReference type="Proteomes" id="UP000284375">
    <property type="component" value="Unassembled WGS sequence"/>
</dbReference>
<reference evidence="8 9" key="1">
    <citation type="submission" date="2015-09" db="EMBL/GenBank/DDBJ databases">
        <title>Host preference determinants of Valsa canker pathogens revealed by comparative genomics.</title>
        <authorList>
            <person name="Yin Z."/>
            <person name="Huang L."/>
        </authorList>
    </citation>
    <scope>NUCLEOTIDE SEQUENCE [LARGE SCALE GENOMIC DNA]</scope>
    <source>
        <strain evidence="8 9">YSFL</strain>
    </source>
</reference>
<protein>
    <recommendedName>
        <fullName evidence="10">Cytochrome P450</fullName>
    </recommendedName>
</protein>
<dbReference type="SUPFAM" id="SSF48264">
    <property type="entry name" value="Cytochrome P450"/>
    <property type="match status" value="1"/>
</dbReference>
<keyword evidence="3 7" id="KW-0349">Heme</keyword>
<dbReference type="InterPro" id="IPR001128">
    <property type="entry name" value="Cyt_P450"/>
</dbReference>
<evidence type="ECO:0000256" key="1">
    <source>
        <dbReference type="ARBA" id="ARBA00001971"/>
    </source>
</evidence>
<evidence type="ECO:0000313" key="8">
    <source>
        <dbReference type="EMBL" id="ROW00664.1"/>
    </source>
</evidence>
<dbReference type="PRINTS" id="PR00385">
    <property type="entry name" value="P450"/>
</dbReference>
<dbReference type="GO" id="GO:0020037">
    <property type="term" value="F:heme binding"/>
    <property type="evidence" value="ECO:0007669"/>
    <property type="project" value="InterPro"/>
</dbReference>
<evidence type="ECO:0000256" key="2">
    <source>
        <dbReference type="ARBA" id="ARBA00010617"/>
    </source>
</evidence>
<dbReference type="GO" id="GO:0016705">
    <property type="term" value="F:oxidoreductase activity, acting on paired donors, with incorporation or reduction of molecular oxygen"/>
    <property type="evidence" value="ECO:0007669"/>
    <property type="project" value="InterPro"/>
</dbReference>
<sequence length="335" mass="37217">MDLGEKTQFFALDCIGDFAFGEPFGFLQRDEDVRRITQINDLSLRMATVAGLIPWFVRFRSKWPFSLLVPREGDQVGFGTLFSFAKSLVDKRTAEGAESANDMMQAFIRSGMTKDQLMQQVYVHIVAGSDSTSNWARMTMLCLLTCPPAYMALQREIDAASAGGILSGPIAKSKETSTLPYLDAVLREAIRLYPPAVAPSKLSPKTPRNKSAAINHTVCGFHVPEGTQIGANVPGILRSEAIFGSDAQCFRPERWLEAVGLEGQERLSRMKSTLDIVFGAGKYQCLGATISWTEMRKLFVELMRRFDFALVDNVKPLRLESFAIMVVHGFNFVYG</sequence>
<keyword evidence="5 7" id="KW-0408">Iron</keyword>
<comment type="cofactor">
    <cofactor evidence="1 7">
        <name>heme</name>
        <dbReference type="ChEBI" id="CHEBI:30413"/>
    </cofactor>
</comment>
<accession>A0A423WBB9</accession>
<comment type="caution">
    <text evidence="8">The sequence shown here is derived from an EMBL/GenBank/DDBJ whole genome shotgun (WGS) entry which is preliminary data.</text>
</comment>
<keyword evidence="4 7" id="KW-0479">Metal-binding</keyword>
<evidence type="ECO:0000256" key="5">
    <source>
        <dbReference type="ARBA" id="ARBA00023004"/>
    </source>
</evidence>
<keyword evidence="6" id="KW-0503">Monooxygenase</keyword>
<dbReference type="InterPro" id="IPR036396">
    <property type="entry name" value="Cyt_P450_sf"/>
</dbReference>
<dbReference type="EMBL" id="LJZO01000008">
    <property type="protein sequence ID" value="ROW00664.1"/>
    <property type="molecule type" value="Genomic_DNA"/>
</dbReference>
<dbReference type="Gene3D" id="1.10.630.10">
    <property type="entry name" value="Cytochrome P450"/>
    <property type="match status" value="1"/>
</dbReference>
<evidence type="ECO:0000256" key="4">
    <source>
        <dbReference type="ARBA" id="ARBA00022723"/>
    </source>
</evidence>
<organism evidence="8 9">
    <name type="scientific">Cytospora chrysosperma</name>
    <name type="common">Cytospora canker fungus</name>
    <name type="synonym">Sphaeria chrysosperma</name>
    <dbReference type="NCBI Taxonomy" id="252740"/>
    <lineage>
        <taxon>Eukaryota</taxon>
        <taxon>Fungi</taxon>
        <taxon>Dikarya</taxon>
        <taxon>Ascomycota</taxon>
        <taxon>Pezizomycotina</taxon>
        <taxon>Sordariomycetes</taxon>
        <taxon>Sordariomycetidae</taxon>
        <taxon>Diaporthales</taxon>
        <taxon>Cytosporaceae</taxon>
        <taxon>Cytospora</taxon>
    </lineage>
</organism>
<dbReference type="InterPro" id="IPR050121">
    <property type="entry name" value="Cytochrome_P450_monoxygenase"/>
</dbReference>
<dbReference type="GO" id="GO:0004497">
    <property type="term" value="F:monooxygenase activity"/>
    <property type="evidence" value="ECO:0007669"/>
    <property type="project" value="UniProtKB-KW"/>
</dbReference>
<evidence type="ECO:0000256" key="3">
    <source>
        <dbReference type="ARBA" id="ARBA00022617"/>
    </source>
</evidence>
<dbReference type="PRINTS" id="PR00465">
    <property type="entry name" value="EP450IV"/>
</dbReference>
<evidence type="ECO:0008006" key="10">
    <source>
        <dbReference type="Google" id="ProtNLM"/>
    </source>
</evidence>